<protein>
    <recommendedName>
        <fullName evidence="4">WD repeat-containing protein 55 homolog</fullName>
    </recommendedName>
</protein>
<dbReference type="Gene3D" id="2.130.10.10">
    <property type="entry name" value="YVTN repeat-like/Quinoprotein amine dehydrogenase"/>
    <property type="match status" value="2"/>
</dbReference>
<dbReference type="PROSITE" id="PS50082">
    <property type="entry name" value="WD_REPEATS_2"/>
    <property type="match status" value="2"/>
</dbReference>
<keyword evidence="1" id="KW-0853">WD repeat</keyword>
<evidence type="ECO:0000313" key="3">
    <source>
        <dbReference type="Proteomes" id="UP000270296"/>
    </source>
</evidence>
<name>A0A3P8ELE7_9BILA</name>
<organism evidence="2 3">
    <name type="scientific">Soboliphyme baturini</name>
    <dbReference type="NCBI Taxonomy" id="241478"/>
    <lineage>
        <taxon>Eukaryota</taxon>
        <taxon>Metazoa</taxon>
        <taxon>Ecdysozoa</taxon>
        <taxon>Nematoda</taxon>
        <taxon>Enoplea</taxon>
        <taxon>Dorylaimia</taxon>
        <taxon>Dioctophymatida</taxon>
        <taxon>Dioctophymatoidea</taxon>
        <taxon>Soboliphymatidae</taxon>
        <taxon>Soboliphyme</taxon>
    </lineage>
</organism>
<dbReference type="InterPro" id="IPR001680">
    <property type="entry name" value="WD40_rpt"/>
</dbReference>
<feature type="repeat" description="WD" evidence="1">
    <location>
        <begin position="163"/>
        <end position="203"/>
    </location>
</feature>
<dbReference type="Proteomes" id="UP000270296">
    <property type="component" value="Unassembled WGS sequence"/>
</dbReference>
<dbReference type="InterPro" id="IPR040067">
    <property type="entry name" value="WDR47"/>
</dbReference>
<feature type="repeat" description="WD" evidence="1">
    <location>
        <begin position="88"/>
        <end position="118"/>
    </location>
</feature>
<accession>A0A3P8ELE7</accession>
<dbReference type="PROSITE" id="PS50294">
    <property type="entry name" value="WD_REPEATS_REGION"/>
    <property type="match status" value="1"/>
</dbReference>
<dbReference type="InterPro" id="IPR036322">
    <property type="entry name" value="WD40_repeat_dom_sf"/>
</dbReference>
<sequence length="213" mass="23900">MQHVALLPGIERSVIIGIFCEQPQRLFFIAVNRLEDVQAIRTAAFHPSGRFYAVGTNSRQLHICRYPVFHCVLHRPLAAKSQMVLSRPKQHRGSVYCTSFNPTGELLATGSNDKTIRLMHFHAENCNIDVEHELAIHDGTVRDLIFMEDTSNHTSFGTSIRELTGHTAPVLGLYTWGGCIFVSCSQDKTIRFWDLRCDQAVNMIAPGSKSCSK</sequence>
<dbReference type="EMBL" id="UZAM01009154">
    <property type="protein sequence ID" value="VDP07936.1"/>
    <property type="molecule type" value="Genomic_DNA"/>
</dbReference>
<dbReference type="AlphaFoldDB" id="A0A3P8ELE7"/>
<evidence type="ECO:0008006" key="4">
    <source>
        <dbReference type="Google" id="ProtNLM"/>
    </source>
</evidence>
<dbReference type="Pfam" id="PF00400">
    <property type="entry name" value="WD40"/>
    <property type="match status" value="2"/>
</dbReference>
<dbReference type="PANTHER" id="PTHR19863:SF5">
    <property type="entry name" value="WD REPEAT-CONTAINING PROTEIN 47"/>
    <property type="match status" value="1"/>
</dbReference>
<dbReference type="SMART" id="SM00320">
    <property type="entry name" value="WD40"/>
    <property type="match status" value="3"/>
</dbReference>
<reference evidence="2 3" key="1">
    <citation type="submission" date="2018-11" db="EMBL/GenBank/DDBJ databases">
        <authorList>
            <consortium name="Pathogen Informatics"/>
        </authorList>
    </citation>
    <scope>NUCLEOTIDE SEQUENCE [LARGE SCALE GENOMIC DNA]</scope>
</reference>
<evidence type="ECO:0000313" key="2">
    <source>
        <dbReference type="EMBL" id="VDP07936.1"/>
    </source>
</evidence>
<dbReference type="SUPFAM" id="SSF50978">
    <property type="entry name" value="WD40 repeat-like"/>
    <property type="match status" value="1"/>
</dbReference>
<dbReference type="PANTHER" id="PTHR19863">
    <property type="entry name" value="NEMITIN (NEURONAL ENRICHED MAP INTERACTING PROTEIN) HOMOLOG"/>
    <property type="match status" value="1"/>
</dbReference>
<evidence type="ECO:0000256" key="1">
    <source>
        <dbReference type="PROSITE-ProRule" id="PRU00221"/>
    </source>
</evidence>
<dbReference type="OrthoDB" id="187712at2759"/>
<dbReference type="InterPro" id="IPR015943">
    <property type="entry name" value="WD40/YVTN_repeat-like_dom_sf"/>
</dbReference>
<keyword evidence="3" id="KW-1185">Reference proteome</keyword>
<gene>
    <name evidence="2" type="ORF">SBAD_LOCUS5668</name>
</gene>
<proteinExistence type="predicted"/>